<dbReference type="RefSeq" id="WP_344868181.1">
    <property type="nucleotide sequence ID" value="NZ_BAAAZN010000024.1"/>
</dbReference>
<evidence type="ECO:0000313" key="2">
    <source>
        <dbReference type="Proteomes" id="UP001500689"/>
    </source>
</evidence>
<evidence type="ECO:0000313" key="1">
    <source>
        <dbReference type="EMBL" id="GAA3580090.1"/>
    </source>
</evidence>
<comment type="caution">
    <text evidence="1">The sequence shown here is derived from an EMBL/GenBank/DDBJ whole genome shotgun (WGS) entry which is preliminary data.</text>
</comment>
<keyword evidence="2" id="KW-1185">Reference proteome</keyword>
<name>A0ABP6YC24_9PSEU</name>
<dbReference type="Proteomes" id="UP001500689">
    <property type="component" value="Unassembled WGS sequence"/>
</dbReference>
<proteinExistence type="predicted"/>
<accession>A0ABP6YC24</accession>
<sequence length="97" mass="10158">MSWKALPCRRTALRSGTSAGEAGYRVVAGSVHCGVTRRSARLPRYARLQSVAAGSGTRGDALAGERQVLMRITAAVATVAAALTWCVRVNTATAQAR</sequence>
<reference evidence="2" key="1">
    <citation type="journal article" date="2019" name="Int. J. Syst. Evol. Microbiol.">
        <title>The Global Catalogue of Microorganisms (GCM) 10K type strain sequencing project: providing services to taxonomists for standard genome sequencing and annotation.</title>
        <authorList>
            <consortium name="The Broad Institute Genomics Platform"/>
            <consortium name="The Broad Institute Genome Sequencing Center for Infectious Disease"/>
            <person name="Wu L."/>
            <person name="Ma J."/>
        </authorList>
    </citation>
    <scope>NUCLEOTIDE SEQUENCE [LARGE SCALE GENOMIC DNA]</scope>
    <source>
        <strain evidence="2">JCM 16898</strain>
    </source>
</reference>
<protein>
    <submittedName>
        <fullName evidence="1">Uncharacterized protein</fullName>
    </submittedName>
</protein>
<gene>
    <name evidence="1" type="ORF">GCM10022222_76120</name>
</gene>
<dbReference type="EMBL" id="BAAAZN010000024">
    <property type="protein sequence ID" value="GAA3580090.1"/>
    <property type="molecule type" value="Genomic_DNA"/>
</dbReference>
<organism evidence="1 2">
    <name type="scientific">Amycolatopsis ultiminotia</name>
    <dbReference type="NCBI Taxonomy" id="543629"/>
    <lineage>
        <taxon>Bacteria</taxon>
        <taxon>Bacillati</taxon>
        <taxon>Actinomycetota</taxon>
        <taxon>Actinomycetes</taxon>
        <taxon>Pseudonocardiales</taxon>
        <taxon>Pseudonocardiaceae</taxon>
        <taxon>Amycolatopsis</taxon>
    </lineage>
</organism>